<reference evidence="1 4" key="1">
    <citation type="journal article" date="2015" name="Genome Announc.">
        <title>Complete Genome Sequence of the Nitrogen-Fixing and Solvent-Producing Clostridium pasteurianum DSM 525.</title>
        <authorList>
            <person name="Poehlein A."/>
            <person name="Grosse-Honebrink A."/>
            <person name="Zhang Y."/>
            <person name="Minton N.P."/>
            <person name="Daniel R."/>
        </authorList>
    </citation>
    <scope>NUCLEOTIDE SEQUENCE [LARGE SCALE GENOMIC DNA]</scope>
    <source>
        <strain evidence="1">DSM 525</strain>
        <strain evidence="4">DSM 525 / ATCC 6013</strain>
    </source>
</reference>
<dbReference type="PATRIC" id="fig|1262449.7.peg.2395"/>
<dbReference type="Proteomes" id="UP000028042">
    <property type="component" value="Unassembled WGS sequence"/>
</dbReference>
<keyword evidence="4" id="KW-1185">Reference proteome</keyword>
<dbReference type="AlphaFoldDB" id="A0A0H3J8Y1"/>
<evidence type="ECO:0000313" key="1">
    <source>
        <dbReference type="EMBL" id="AJA52436.1"/>
    </source>
</evidence>
<dbReference type="EMBL" id="CP009268">
    <property type="protein sequence ID" value="AJA52436.1"/>
    <property type="molecule type" value="Genomic_DNA"/>
</dbReference>
<dbReference type="EMBL" id="JPGY02000001">
    <property type="protein sequence ID" value="KRU11554.1"/>
    <property type="molecule type" value="Genomic_DNA"/>
</dbReference>
<evidence type="ECO:0000313" key="3">
    <source>
        <dbReference type="Proteomes" id="UP000028042"/>
    </source>
</evidence>
<evidence type="ECO:0000313" key="2">
    <source>
        <dbReference type="EMBL" id="KRU11554.1"/>
    </source>
</evidence>
<evidence type="ECO:0000313" key="4">
    <source>
        <dbReference type="Proteomes" id="UP000030905"/>
    </source>
</evidence>
<sequence length="49" mass="5810">MNNNNNKDLDKDIKVDKNLLEDKNIFIPEEDEIVMNCEGEPCNFSYFQE</sequence>
<accession>A0A0H3J8Y1</accession>
<reference evidence="2" key="2">
    <citation type="submission" date="2015-10" db="EMBL/GenBank/DDBJ databases">
        <title>Improved Draft Genome Sequence of Clostridium pasteurianum Strain ATCC 6013 (DSM 525) Using a Hybrid Next-Generation Sequencing Approach.</title>
        <authorList>
            <person name="Pyne M.E."/>
            <person name="Utturkar S.M."/>
            <person name="Brown S.D."/>
            <person name="Moo-Young M."/>
            <person name="Chung D.A."/>
            <person name="Chou P.C."/>
        </authorList>
    </citation>
    <scope>NUCLEOTIDE SEQUENCE</scope>
    <source>
        <strain evidence="2">ATCC 6013</strain>
    </source>
</reference>
<dbReference type="GeneID" id="93076269"/>
<dbReference type="KEGG" id="cpat:CLPA_c23780"/>
<protein>
    <submittedName>
        <fullName evidence="1">Uncharacterized protein</fullName>
    </submittedName>
</protein>
<gene>
    <name evidence="1" type="ORF">CLPA_c23780</name>
    <name evidence="2" type="ORF">CP6013_00801</name>
</gene>
<organism evidence="1 4">
    <name type="scientific">Clostridium pasteurianum DSM 525 = ATCC 6013</name>
    <dbReference type="NCBI Taxonomy" id="1262449"/>
    <lineage>
        <taxon>Bacteria</taxon>
        <taxon>Bacillati</taxon>
        <taxon>Bacillota</taxon>
        <taxon>Clostridia</taxon>
        <taxon>Eubacteriales</taxon>
        <taxon>Clostridiaceae</taxon>
        <taxon>Clostridium</taxon>
    </lineage>
</organism>
<reference evidence="2 3" key="3">
    <citation type="journal article" name="Genome Announc.">
        <title>Improved Draft Genome Sequence of Clostridium pasteurianum Strain ATCC 6013 (DSM 525) Using a Hybrid Next-Generation Sequencing Approach.</title>
        <authorList>
            <person name="Pyne M.E."/>
            <person name="Utturkar S."/>
            <person name="Brown S.D."/>
            <person name="Moo-Young M."/>
            <person name="Chung D.A."/>
            <person name="Chou C.P."/>
        </authorList>
    </citation>
    <scope>NUCLEOTIDE SEQUENCE [LARGE SCALE GENOMIC DNA]</scope>
    <source>
        <strain evidence="2 3">ATCC 6013</strain>
    </source>
</reference>
<dbReference type="RefSeq" id="WP_162838518.1">
    <property type="nucleotide sequence ID" value="NZ_ANZB01000002.1"/>
</dbReference>
<dbReference type="Proteomes" id="UP000030905">
    <property type="component" value="Chromosome"/>
</dbReference>
<proteinExistence type="predicted"/>
<name>A0A0H3J8Y1_CLOPA</name>
<dbReference type="KEGG" id="cpae:CPAST_c23780"/>